<evidence type="ECO:0000313" key="2">
    <source>
        <dbReference type="Proteomes" id="UP000318470"/>
    </source>
</evidence>
<keyword evidence="1" id="KW-0067">ATP-binding</keyword>
<keyword evidence="1" id="KW-0547">Nucleotide-binding</keyword>
<keyword evidence="1" id="KW-0378">Hydrolase</keyword>
<sequence>MAKKPKPGVLPLPRVTVDLSEHPMYSTCDFYAERARKWTAEILVLNLNTGTIRCRLYDKPDDEIPVYGNMDLDASYIMDQEIAVKL</sequence>
<accession>A0A4Y5TXF2</accession>
<reference evidence="1 2" key="1">
    <citation type="submission" date="2019-04" db="EMBL/GenBank/DDBJ databases">
        <authorList>
            <person name="Gao M."/>
            <person name="Bai C."/>
            <person name="Tong Y."/>
            <person name="Xu X."/>
        </authorList>
    </citation>
    <scope>NUCLEOTIDE SEQUENCE [LARGE SCALE GENOMIC DNA]</scope>
    <source>
        <strain evidence="1 2">Vibrio alginolyticus VA1</strain>
    </source>
</reference>
<name>A0A4Y5TXF2_9CAUD</name>
<evidence type="ECO:0000313" key="1">
    <source>
        <dbReference type="EMBL" id="QDB73287.1"/>
    </source>
</evidence>
<protein>
    <submittedName>
        <fullName evidence="1">Helicase c2</fullName>
    </submittedName>
</protein>
<organism evidence="1 2">
    <name type="scientific">Vibrio phage VAP7</name>
    <dbReference type="NCBI Taxonomy" id="2584487"/>
    <lineage>
        <taxon>Viruses</taxon>
        <taxon>Duplodnaviria</taxon>
        <taxon>Heunggongvirae</taxon>
        <taxon>Uroviricota</taxon>
        <taxon>Caudoviricetes</taxon>
        <taxon>Pantevenvirales</taxon>
        <taxon>Ackermannviridae</taxon>
        <taxon>Vapseptimavirus</taxon>
        <taxon>Vapseptimavirus VAP7</taxon>
    </lineage>
</organism>
<dbReference type="GO" id="GO:0004386">
    <property type="term" value="F:helicase activity"/>
    <property type="evidence" value="ECO:0007669"/>
    <property type="project" value="UniProtKB-KW"/>
</dbReference>
<proteinExistence type="predicted"/>
<dbReference type="EMBL" id="MK795384">
    <property type="protein sequence ID" value="QDB73287.1"/>
    <property type="molecule type" value="Genomic_DNA"/>
</dbReference>
<dbReference type="Proteomes" id="UP000318470">
    <property type="component" value="Segment"/>
</dbReference>
<dbReference type="KEGG" id="vg:55616124"/>
<keyword evidence="1" id="KW-0347">Helicase</keyword>
<dbReference type="GeneID" id="55616124"/>
<keyword evidence="2" id="KW-1185">Reference proteome</keyword>
<dbReference type="RefSeq" id="YP_009845761.1">
    <property type="nucleotide sequence ID" value="NC_048765.1"/>
</dbReference>